<evidence type="ECO:0000259" key="8">
    <source>
        <dbReference type="Pfam" id="PF01416"/>
    </source>
</evidence>
<comment type="similarity">
    <text evidence="1 4 7">Belongs to the tRNA pseudouridine synthase TruA family.</text>
</comment>
<dbReference type="STRING" id="309801.trd_0955"/>
<dbReference type="PIRSF" id="PIRSF001430">
    <property type="entry name" value="tRNA_psdUrid_synth"/>
    <property type="match status" value="1"/>
</dbReference>
<dbReference type="OrthoDB" id="9811823at2"/>
<dbReference type="InterPro" id="IPR020094">
    <property type="entry name" value="TruA/RsuA/RluB/E/F_N"/>
</dbReference>
<keyword evidence="2 4" id="KW-0819">tRNA processing</keyword>
<evidence type="ECO:0000256" key="6">
    <source>
        <dbReference type="PIRSR" id="PIRSR001430-2"/>
    </source>
</evidence>
<dbReference type="InterPro" id="IPR020095">
    <property type="entry name" value="PsdUridine_synth_TruA_C"/>
</dbReference>
<evidence type="ECO:0000256" key="5">
    <source>
        <dbReference type="PIRSR" id="PIRSR001430-1"/>
    </source>
</evidence>
<evidence type="ECO:0000256" key="2">
    <source>
        <dbReference type="ARBA" id="ARBA00022694"/>
    </source>
</evidence>
<dbReference type="HOGENOM" id="CLU_014673_4_2_0"/>
<dbReference type="Gene3D" id="3.30.70.660">
    <property type="entry name" value="Pseudouridine synthase I, catalytic domain, C-terminal subdomain"/>
    <property type="match status" value="1"/>
</dbReference>
<dbReference type="RefSeq" id="WP_015921919.1">
    <property type="nucleotide sequence ID" value="NC_011959.1"/>
</dbReference>
<feature type="binding site" evidence="4 6">
    <location>
        <position position="112"/>
    </location>
    <ligand>
        <name>substrate</name>
    </ligand>
</feature>
<dbReference type="InterPro" id="IPR020097">
    <property type="entry name" value="PsdUridine_synth_TruA_a/b_dom"/>
</dbReference>
<dbReference type="PANTHER" id="PTHR11142:SF0">
    <property type="entry name" value="TRNA PSEUDOURIDINE SYNTHASE-LIKE 1"/>
    <property type="match status" value="1"/>
</dbReference>
<dbReference type="EMBL" id="CP001275">
    <property type="protein sequence ID" value="ACM04647.1"/>
    <property type="molecule type" value="Genomic_DNA"/>
</dbReference>
<keyword evidence="10" id="KW-1185">Reference proteome</keyword>
<dbReference type="InterPro" id="IPR020103">
    <property type="entry name" value="PsdUridine_synth_cat_dom_sf"/>
</dbReference>
<dbReference type="GO" id="GO:0031119">
    <property type="term" value="P:tRNA pseudouridine synthesis"/>
    <property type="evidence" value="ECO:0007669"/>
    <property type="project" value="UniProtKB-UniRule"/>
</dbReference>
<evidence type="ECO:0000313" key="10">
    <source>
        <dbReference type="Proteomes" id="UP000000447"/>
    </source>
</evidence>
<feature type="domain" description="Pseudouridine synthase I TruA alpha/beta" evidence="8">
    <location>
        <begin position="145"/>
        <end position="261"/>
    </location>
</feature>
<comment type="subunit">
    <text evidence="4">Homodimer.</text>
</comment>
<gene>
    <name evidence="4 9" type="primary">truA</name>
    <name evidence="9" type="ordered locus">trd_0955</name>
</gene>
<keyword evidence="3 4" id="KW-0413">Isomerase</keyword>
<evidence type="ECO:0000313" key="9">
    <source>
        <dbReference type="EMBL" id="ACM04647.1"/>
    </source>
</evidence>
<dbReference type="PANTHER" id="PTHR11142">
    <property type="entry name" value="PSEUDOURIDYLATE SYNTHASE"/>
    <property type="match status" value="1"/>
</dbReference>
<keyword evidence="9" id="KW-0456">Lyase</keyword>
<reference evidence="9 10" key="1">
    <citation type="journal article" date="2009" name="PLoS ONE">
        <title>Complete genome sequence of the aerobic CO-oxidizing thermophile Thermomicrobium roseum.</title>
        <authorList>
            <person name="Wu D."/>
            <person name="Raymond J."/>
            <person name="Wu M."/>
            <person name="Chatterji S."/>
            <person name="Ren Q."/>
            <person name="Graham J.E."/>
            <person name="Bryant D.A."/>
            <person name="Robb F."/>
            <person name="Colman A."/>
            <person name="Tallon L.J."/>
            <person name="Badger J.H."/>
            <person name="Madupu R."/>
            <person name="Ward N.L."/>
            <person name="Eisen J.A."/>
        </authorList>
    </citation>
    <scope>NUCLEOTIDE SEQUENCE [LARGE SCALE GENOMIC DNA]</scope>
    <source>
        <strain evidence="10">ATCC 27502 / DSM 5159 / P-2</strain>
    </source>
</reference>
<dbReference type="Gene3D" id="3.30.70.580">
    <property type="entry name" value="Pseudouridine synthase I, catalytic domain, N-terminal subdomain"/>
    <property type="match status" value="1"/>
</dbReference>
<comment type="function">
    <text evidence="4">Formation of pseudouridine at positions 38, 39 and 40 in the anticodon stem and loop of transfer RNAs.</text>
</comment>
<feature type="domain" description="Pseudouridine synthase I TruA alpha/beta" evidence="8">
    <location>
        <begin position="12"/>
        <end position="96"/>
    </location>
</feature>
<comment type="catalytic activity">
    <reaction evidence="4 7">
        <text>uridine(38/39/40) in tRNA = pseudouridine(38/39/40) in tRNA</text>
        <dbReference type="Rhea" id="RHEA:22376"/>
        <dbReference type="Rhea" id="RHEA-COMP:10085"/>
        <dbReference type="Rhea" id="RHEA-COMP:10087"/>
        <dbReference type="ChEBI" id="CHEBI:65314"/>
        <dbReference type="ChEBI" id="CHEBI:65315"/>
        <dbReference type="EC" id="5.4.99.12"/>
    </reaction>
</comment>
<dbReference type="FunFam" id="3.30.70.580:FF:000001">
    <property type="entry name" value="tRNA pseudouridine synthase A"/>
    <property type="match status" value="1"/>
</dbReference>
<sequence>MVRQRYRLDFGYEGTAFSGSQRQPGLRTVQGVLEEALARLAGEPVRVALAGRTDAGVHAVGQVASFDLCWRHDEATLARALQAWLPEDVVVYRVARMPAGFHARRGAVDREYRYRIWQGEQPPLFLRRFVWRFAGLLDLRAMQEAAQFFLGSHDFRSFAGHGLGGPKATTPRVRTITMAEWHLLSPVVEPVGTGAQIVEFRVRANGFLPQMVRTMVSALVRVGTGAAEPSWISELLERCDRRAAPPPAPPGGLVLWRVRYPEDIALATPASRADEESRG</sequence>
<evidence type="ECO:0000256" key="7">
    <source>
        <dbReference type="RuleBase" id="RU003792"/>
    </source>
</evidence>
<name>B9KZV8_THERP</name>
<dbReference type="AlphaFoldDB" id="B9KZV8"/>
<dbReference type="Pfam" id="PF01416">
    <property type="entry name" value="PseudoU_synth_1"/>
    <property type="match status" value="2"/>
</dbReference>
<dbReference type="Proteomes" id="UP000000447">
    <property type="component" value="Chromosome"/>
</dbReference>
<dbReference type="InterPro" id="IPR001406">
    <property type="entry name" value="PsdUridine_synth_TruA"/>
</dbReference>
<dbReference type="CDD" id="cd02570">
    <property type="entry name" value="PseudoU_synth_EcTruA"/>
    <property type="match status" value="1"/>
</dbReference>
<dbReference type="SUPFAM" id="SSF55120">
    <property type="entry name" value="Pseudouridine synthase"/>
    <property type="match status" value="1"/>
</dbReference>
<dbReference type="EC" id="5.4.99.12" evidence="4"/>
<dbReference type="GO" id="GO:0160147">
    <property type="term" value="F:tRNA pseudouridine(38-40) synthase activity"/>
    <property type="evidence" value="ECO:0007669"/>
    <property type="project" value="UniProtKB-EC"/>
</dbReference>
<dbReference type="eggNOG" id="COG0101">
    <property type="taxonomic scope" value="Bacteria"/>
</dbReference>
<organism evidence="9 10">
    <name type="scientific">Thermomicrobium roseum (strain ATCC 27502 / DSM 5159 / P-2)</name>
    <dbReference type="NCBI Taxonomy" id="309801"/>
    <lineage>
        <taxon>Bacteria</taxon>
        <taxon>Pseudomonadati</taxon>
        <taxon>Thermomicrobiota</taxon>
        <taxon>Thermomicrobia</taxon>
        <taxon>Thermomicrobiales</taxon>
        <taxon>Thermomicrobiaceae</taxon>
        <taxon>Thermomicrobium</taxon>
    </lineage>
</organism>
<comment type="caution">
    <text evidence="4">Lacks conserved residue(s) required for the propagation of feature annotation.</text>
</comment>
<evidence type="ECO:0000256" key="1">
    <source>
        <dbReference type="ARBA" id="ARBA00009375"/>
    </source>
</evidence>
<proteinExistence type="inferred from homology"/>
<dbReference type="NCBIfam" id="TIGR00071">
    <property type="entry name" value="hisT_truA"/>
    <property type="match status" value="1"/>
</dbReference>
<evidence type="ECO:0000256" key="3">
    <source>
        <dbReference type="ARBA" id="ARBA00023235"/>
    </source>
</evidence>
<protein>
    <recommendedName>
        <fullName evidence="4">tRNA pseudouridine synthase A</fullName>
        <ecNumber evidence="4">5.4.99.12</ecNumber>
    </recommendedName>
    <alternativeName>
        <fullName evidence="4">tRNA pseudouridine(38-40) synthase</fullName>
    </alternativeName>
    <alternativeName>
        <fullName evidence="4">tRNA pseudouridylate synthase I</fullName>
    </alternativeName>
    <alternativeName>
        <fullName evidence="4">tRNA-uridine isomerase I</fullName>
    </alternativeName>
</protein>
<dbReference type="KEGG" id="tro:trd_0955"/>
<dbReference type="GO" id="GO:0016829">
    <property type="term" value="F:lyase activity"/>
    <property type="evidence" value="ECO:0007669"/>
    <property type="project" value="UniProtKB-KW"/>
</dbReference>
<feature type="active site" description="Nucleophile" evidence="4 5">
    <location>
        <position position="54"/>
    </location>
</feature>
<evidence type="ECO:0000256" key="4">
    <source>
        <dbReference type="HAMAP-Rule" id="MF_00171"/>
    </source>
</evidence>
<dbReference type="GO" id="GO:0003723">
    <property type="term" value="F:RNA binding"/>
    <property type="evidence" value="ECO:0007669"/>
    <property type="project" value="InterPro"/>
</dbReference>
<dbReference type="HAMAP" id="MF_00171">
    <property type="entry name" value="TruA"/>
    <property type="match status" value="1"/>
</dbReference>
<accession>B9KZV8</accession>